<dbReference type="InterPro" id="IPR003593">
    <property type="entry name" value="AAA+_ATPase"/>
</dbReference>
<feature type="domain" description="ABC transporter" evidence="6">
    <location>
        <begin position="21"/>
        <end position="244"/>
    </location>
</feature>
<dbReference type="InterPro" id="IPR017871">
    <property type="entry name" value="ABC_transporter-like_CS"/>
</dbReference>
<dbReference type="RefSeq" id="WP_246330115.1">
    <property type="nucleotide sequence ID" value="NZ_JACHXV010000005.1"/>
</dbReference>
<keyword evidence="4" id="KW-0862">Zinc</keyword>
<dbReference type="GO" id="GO:0016887">
    <property type="term" value="F:ATP hydrolysis activity"/>
    <property type="evidence" value="ECO:0007669"/>
    <property type="project" value="InterPro"/>
</dbReference>
<evidence type="ECO:0000256" key="5">
    <source>
        <dbReference type="ARBA" id="ARBA00023065"/>
    </source>
</evidence>
<keyword evidence="5" id="KW-0406">Ion transport</keyword>
<evidence type="ECO:0000259" key="6">
    <source>
        <dbReference type="PROSITE" id="PS50893"/>
    </source>
</evidence>
<reference evidence="7 8" key="1">
    <citation type="submission" date="2020-08" db="EMBL/GenBank/DDBJ databases">
        <title>Genomic Encyclopedia of Type Strains, Phase III (KMG-III): the genomes of soil and plant-associated and newly described type strains.</title>
        <authorList>
            <person name="Whitman W."/>
        </authorList>
    </citation>
    <scope>NUCLEOTIDE SEQUENCE [LARGE SCALE GENOMIC DNA]</scope>
    <source>
        <strain evidence="7 8">CECT 8088</strain>
    </source>
</reference>
<dbReference type="PROSITE" id="PS00211">
    <property type="entry name" value="ABC_TRANSPORTER_1"/>
    <property type="match status" value="1"/>
</dbReference>
<protein>
    <submittedName>
        <fullName evidence="7">Zinc/manganese transport system ATP-binding protein</fullName>
    </submittedName>
</protein>
<dbReference type="Gene3D" id="3.40.50.300">
    <property type="entry name" value="P-loop containing nucleotide triphosphate hydrolases"/>
    <property type="match status" value="1"/>
</dbReference>
<evidence type="ECO:0000256" key="3">
    <source>
        <dbReference type="ARBA" id="ARBA00022840"/>
    </source>
</evidence>
<keyword evidence="1" id="KW-0813">Transport</keyword>
<gene>
    <name evidence="7" type="ORF">FHR90_001603</name>
</gene>
<proteinExistence type="predicted"/>
<evidence type="ECO:0000256" key="2">
    <source>
        <dbReference type="ARBA" id="ARBA00022741"/>
    </source>
</evidence>
<sequence>MTDSPGEERAPQAGAAAPAAVEFAGVTLAHGRRRLVEDASFGLAQGAFVGLFGANGAGKTTLMRSVLGLERPRAGRITVFDAPARPGRAGIGILPQQRQWPAATLDLAAIALLEAAHPGQGPAIGAALDLVDGQALARRRLGALSGGERQRLLLAQALVGAPRLLLLDEPLAGLDPGAQVQIVALIDRIRRQLEATVLFSAHDLNPLLGVMDAALWIAARRVRLDAPAALLRADVLDGLYGARMQVISGEGRVVVVPAC</sequence>
<dbReference type="PANTHER" id="PTHR42734">
    <property type="entry name" value="METAL TRANSPORT SYSTEM ATP-BINDING PROTEIN TM_0124-RELATED"/>
    <property type="match status" value="1"/>
</dbReference>
<dbReference type="Proteomes" id="UP000557688">
    <property type="component" value="Unassembled WGS sequence"/>
</dbReference>
<dbReference type="GO" id="GO:0005524">
    <property type="term" value="F:ATP binding"/>
    <property type="evidence" value="ECO:0007669"/>
    <property type="project" value="UniProtKB-KW"/>
</dbReference>
<dbReference type="InterPro" id="IPR050153">
    <property type="entry name" value="Metal_Ion_Import_ABC"/>
</dbReference>
<name>A0A839V2Q0_9PROT</name>
<evidence type="ECO:0000256" key="4">
    <source>
        <dbReference type="ARBA" id="ARBA00022906"/>
    </source>
</evidence>
<keyword evidence="3 7" id="KW-0067">ATP-binding</keyword>
<dbReference type="AlphaFoldDB" id="A0A839V2Q0"/>
<dbReference type="InterPro" id="IPR003439">
    <property type="entry name" value="ABC_transporter-like_ATP-bd"/>
</dbReference>
<evidence type="ECO:0000313" key="8">
    <source>
        <dbReference type="Proteomes" id="UP000557688"/>
    </source>
</evidence>
<dbReference type="SMART" id="SM00382">
    <property type="entry name" value="AAA"/>
    <property type="match status" value="1"/>
</dbReference>
<dbReference type="PROSITE" id="PS50893">
    <property type="entry name" value="ABC_TRANSPORTER_2"/>
    <property type="match status" value="1"/>
</dbReference>
<evidence type="ECO:0000313" key="7">
    <source>
        <dbReference type="EMBL" id="MBB3173771.1"/>
    </source>
</evidence>
<dbReference type="InterPro" id="IPR027417">
    <property type="entry name" value="P-loop_NTPase"/>
</dbReference>
<dbReference type="EMBL" id="JACHXV010000005">
    <property type="protein sequence ID" value="MBB3173771.1"/>
    <property type="molecule type" value="Genomic_DNA"/>
</dbReference>
<dbReference type="Pfam" id="PF00005">
    <property type="entry name" value="ABC_tran"/>
    <property type="match status" value="1"/>
</dbReference>
<evidence type="ECO:0000256" key="1">
    <source>
        <dbReference type="ARBA" id="ARBA00022448"/>
    </source>
</evidence>
<keyword evidence="4" id="KW-0864">Zinc transport</keyword>
<comment type="caution">
    <text evidence="7">The sequence shown here is derived from an EMBL/GenBank/DDBJ whole genome shotgun (WGS) entry which is preliminary data.</text>
</comment>
<dbReference type="GO" id="GO:0006829">
    <property type="term" value="P:zinc ion transport"/>
    <property type="evidence" value="ECO:0007669"/>
    <property type="project" value="UniProtKB-KW"/>
</dbReference>
<organism evidence="7 8">
    <name type="scientific">Endobacter medicaginis</name>
    <dbReference type="NCBI Taxonomy" id="1181271"/>
    <lineage>
        <taxon>Bacteria</taxon>
        <taxon>Pseudomonadati</taxon>
        <taxon>Pseudomonadota</taxon>
        <taxon>Alphaproteobacteria</taxon>
        <taxon>Acetobacterales</taxon>
        <taxon>Acetobacteraceae</taxon>
        <taxon>Endobacter</taxon>
    </lineage>
</organism>
<dbReference type="SUPFAM" id="SSF52540">
    <property type="entry name" value="P-loop containing nucleoside triphosphate hydrolases"/>
    <property type="match status" value="1"/>
</dbReference>
<keyword evidence="2" id="KW-0547">Nucleotide-binding</keyword>
<keyword evidence="8" id="KW-1185">Reference proteome</keyword>
<accession>A0A839V2Q0</accession>